<name>A0ACD3A566_9AGAR</name>
<evidence type="ECO:0000313" key="1">
    <source>
        <dbReference type="EMBL" id="TFK60865.1"/>
    </source>
</evidence>
<keyword evidence="2" id="KW-1185">Reference proteome</keyword>
<reference evidence="1 2" key="1">
    <citation type="journal article" date="2019" name="Nat. Ecol. Evol.">
        <title>Megaphylogeny resolves global patterns of mushroom evolution.</title>
        <authorList>
            <person name="Varga T."/>
            <person name="Krizsan K."/>
            <person name="Foldi C."/>
            <person name="Dima B."/>
            <person name="Sanchez-Garcia M."/>
            <person name="Sanchez-Ramirez S."/>
            <person name="Szollosi G.J."/>
            <person name="Szarkandi J.G."/>
            <person name="Papp V."/>
            <person name="Albert L."/>
            <person name="Andreopoulos W."/>
            <person name="Angelini C."/>
            <person name="Antonin V."/>
            <person name="Barry K.W."/>
            <person name="Bougher N.L."/>
            <person name="Buchanan P."/>
            <person name="Buyck B."/>
            <person name="Bense V."/>
            <person name="Catcheside P."/>
            <person name="Chovatia M."/>
            <person name="Cooper J."/>
            <person name="Damon W."/>
            <person name="Desjardin D."/>
            <person name="Finy P."/>
            <person name="Geml J."/>
            <person name="Haridas S."/>
            <person name="Hughes K."/>
            <person name="Justo A."/>
            <person name="Karasinski D."/>
            <person name="Kautmanova I."/>
            <person name="Kiss B."/>
            <person name="Kocsube S."/>
            <person name="Kotiranta H."/>
            <person name="LaButti K.M."/>
            <person name="Lechner B.E."/>
            <person name="Liimatainen K."/>
            <person name="Lipzen A."/>
            <person name="Lukacs Z."/>
            <person name="Mihaltcheva S."/>
            <person name="Morgado L.N."/>
            <person name="Niskanen T."/>
            <person name="Noordeloos M.E."/>
            <person name="Ohm R.A."/>
            <person name="Ortiz-Santana B."/>
            <person name="Ovrebo C."/>
            <person name="Racz N."/>
            <person name="Riley R."/>
            <person name="Savchenko A."/>
            <person name="Shiryaev A."/>
            <person name="Soop K."/>
            <person name="Spirin V."/>
            <person name="Szebenyi C."/>
            <person name="Tomsovsky M."/>
            <person name="Tulloss R.E."/>
            <person name="Uehling J."/>
            <person name="Grigoriev I.V."/>
            <person name="Vagvolgyi C."/>
            <person name="Papp T."/>
            <person name="Martin F.M."/>
            <person name="Miettinen O."/>
            <person name="Hibbett D.S."/>
            <person name="Nagy L.G."/>
        </authorList>
    </citation>
    <scope>NUCLEOTIDE SEQUENCE [LARGE SCALE GENOMIC DNA]</scope>
    <source>
        <strain evidence="1 2">NL-1719</strain>
    </source>
</reference>
<dbReference type="Proteomes" id="UP000308600">
    <property type="component" value="Unassembled WGS sequence"/>
</dbReference>
<proteinExistence type="predicted"/>
<evidence type="ECO:0000313" key="2">
    <source>
        <dbReference type="Proteomes" id="UP000308600"/>
    </source>
</evidence>
<accession>A0ACD3A566</accession>
<organism evidence="1 2">
    <name type="scientific">Pluteus cervinus</name>
    <dbReference type="NCBI Taxonomy" id="181527"/>
    <lineage>
        <taxon>Eukaryota</taxon>
        <taxon>Fungi</taxon>
        <taxon>Dikarya</taxon>
        <taxon>Basidiomycota</taxon>
        <taxon>Agaricomycotina</taxon>
        <taxon>Agaricomycetes</taxon>
        <taxon>Agaricomycetidae</taxon>
        <taxon>Agaricales</taxon>
        <taxon>Pluteineae</taxon>
        <taxon>Pluteaceae</taxon>
        <taxon>Pluteus</taxon>
    </lineage>
</organism>
<feature type="non-terminal residue" evidence="1">
    <location>
        <position position="301"/>
    </location>
</feature>
<gene>
    <name evidence="1" type="ORF">BDN72DRAFT_904613</name>
</gene>
<protein>
    <submittedName>
        <fullName evidence="1">Uncharacterized protein</fullName>
    </submittedName>
</protein>
<dbReference type="EMBL" id="ML208723">
    <property type="protein sequence ID" value="TFK60865.1"/>
    <property type="molecule type" value="Genomic_DNA"/>
</dbReference>
<sequence>MPRSVKKQRTLDELLADLATARAREDACLHKVASIDLGVSNKKGIKAAKAALERATAAVKRVRAQVATAKEANGDVTDPIPGGASSNTGVGVVESSDSTEALALESTSPAGRINVLGAGPTEMLTSAPMDTPTSPAGPINMPGAGPTEAPTPVPTDTPTSGLTDAPTTSDPMEVPTSGLMDTPTSGFTDAPTSGSAISATSGATGLEISIPTGITNTTPTAADTAAAGPVDVTVSCLSDANMGGSTDIDAEKADVTVTVTVTKAASTFCLNPIPASPASQAAVPSNDDLVDVNINLVEAGL</sequence>